<reference evidence="7 8" key="1">
    <citation type="journal article" date="2018" name="Biotechnol. Biofuels">
        <title>Integrative visual omics of the white-rot fungus Polyporus brumalis exposes the biotechnological potential of its oxidative enzymes for delignifying raw plant biomass.</title>
        <authorList>
            <person name="Miyauchi S."/>
            <person name="Rancon A."/>
            <person name="Drula E."/>
            <person name="Hage H."/>
            <person name="Chaduli D."/>
            <person name="Favel A."/>
            <person name="Grisel S."/>
            <person name="Henrissat B."/>
            <person name="Herpoel-Gimbert I."/>
            <person name="Ruiz-Duenas F.J."/>
            <person name="Chevret D."/>
            <person name="Hainaut M."/>
            <person name="Lin J."/>
            <person name="Wang M."/>
            <person name="Pangilinan J."/>
            <person name="Lipzen A."/>
            <person name="Lesage-Meessen L."/>
            <person name="Navarro D."/>
            <person name="Riley R."/>
            <person name="Grigoriev I.V."/>
            <person name="Zhou S."/>
            <person name="Raouche S."/>
            <person name="Rosso M.N."/>
        </authorList>
    </citation>
    <scope>NUCLEOTIDE SEQUENCE [LARGE SCALE GENOMIC DNA]</scope>
    <source>
        <strain evidence="7 8">BRFM 1820</strain>
    </source>
</reference>
<proteinExistence type="predicted"/>
<evidence type="ECO:0000256" key="1">
    <source>
        <dbReference type="ARBA" id="ARBA00004141"/>
    </source>
</evidence>
<dbReference type="SUPFAM" id="SSF103473">
    <property type="entry name" value="MFS general substrate transporter"/>
    <property type="match status" value="1"/>
</dbReference>
<keyword evidence="8" id="KW-1185">Reference proteome</keyword>
<evidence type="ECO:0000313" key="7">
    <source>
        <dbReference type="EMBL" id="RDX52242.1"/>
    </source>
</evidence>
<evidence type="ECO:0000313" key="8">
    <source>
        <dbReference type="Proteomes" id="UP000256964"/>
    </source>
</evidence>
<feature type="transmembrane region" description="Helical" evidence="6">
    <location>
        <begin position="54"/>
        <end position="74"/>
    </location>
</feature>
<evidence type="ECO:0000256" key="3">
    <source>
        <dbReference type="ARBA" id="ARBA00022692"/>
    </source>
</evidence>
<evidence type="ECO:0000256" key="5">
    <source>
        <dbReference type="ARBA" id="ARBA00023136"/>
    </source>
</evidence>
<dbReference type="GO" id="GO:0022857">
    <property type="term" value="F:transmembrane transporter activity"/>
    <property type="evidence" value="ECO:0007669"/>
    <property type="project" value="TreeGrafter"/>
</dbReference>
<dbReference type="InterPro" id="IPR036259">
    <property type="entry name" value="MFS_trans_sf"/>
</dbReference>
<dbReference type="PANTHER" id="PTHR43791:SF18">
    <property type="entry name" value="NICOTINIC ACID TRANSPORTER TNA1, PUTATIVE (AFU_ORTHOLOGUE AFUA_3G03820)-RELATED"/>
    <property type="match status" value="1"/>
</dbReference>
<evidence type="ECO:0000256" key="4">
    <source>
        <dbReference type="ARBA" id="ARBA00022989"/>
    </source>
</evidence>
<comment type="subcellular location">
    <subcellularLocation>
        <location evidence="1">Membrane</location>
        <topology evidence="1">Multi-pass membrane protein</topology>
    </subcellularLocation>
</comment>
<name>A0A371DI80_9APHY</name>
<keyword evidence="3 6" id="KW-0812">Transmembrane</keyword>
<sequence>MTSAWISNNVAGQYKRAVAIAIQVIFGNSGGAIASNAYRIMDAPRYLLGHGIEIMFVGMGLVLLPLTVVTYWRINIRRERRQQEAEEKGVKLSPEALRKLGDRAPDFRYML</sequence>
<keyword evidence="4 6" id="KW-1133">Transmembrane helix</keyword>
<dbReference type="AlphaFoldDB" id="A0A371DI80"/>
<keyword evidence="5 6" id="KW-0472">Membrane</keyword>
<dbReference type="EMBL" id="KZ857391">
    <property type="protein sequence ID" value="RDX52242.1"/>
    <property type="molecule type" value="Genomic_DNA"/>
</dbReference>
<evidence type="ECO:0000256" key="2">
    <source>
        <dbReference type="ARBA" id="ARBA00022448"/>
    </source>
</evidence>
<accession>A0A371DI80</accession>
<gene>
    <name evidence="7" type="ORF">OH76DRAFT_1400587</name>
</gene>
<evidence type="ECO:0008006" key="9">
    <source>
        <dbReference type="Google" id="ProtNLM"/>
    </source>
</evidence>
<dbReference type="PANTHER" id="PTHR43791">
    <property type="entry name" value="PERMEASE-RELATED"/>
    <property type="match status" value="1"/>
</dbReference>
<evidence type="ECO:0000256" key="6">
    <source>
        <dbReference type="SAM" id="Phobius"/>
    </source>
</evidence>
<organism evidence="7 8">
    <name type="scientific">Lentinus brumalis</name>
    <dbReference type="NCBI Taxonomy" id="2498619"/>
    <lineage>
        <taxon>Eukaryota</taxon>
        <taxon>Fungi</taxon>
        <taxon>Dikarya</taxon>
        <taxon>Basidiomycota</taxon>
        <taxon>Agaricomycotina</taxon>
        <taxon>Agaricomycetes</taxon>
        <taxon>Polyporales</taxon>
        <taxon>Polyporaceae</taxon>
        <taxon>Lentinus</taxon>
    </lineage>
</organism>
<protein>
    <recommendedName>
        <fullName evidence="9">MFS general substrate transporter</fullName>
    </recommendedName>
</protein>
<dbReference type="STRING" id="139420.A0A371DI80"/>
<dbReference type="Proteomes" id="UP000256964">
    <property type="component" value="Unassembled WGS sequence"/>
</dbReference>
<keyword evidence="2" id="KW-0813">Transport</keyword>
<dbReference type="GO" id="GO:0016020">
    <property type="term" value="C:membrane"/>
    <property type="evidence" value="ECO:0007669"/>
    <property type="project" value="UniProtKB-SubCell"/>
</dbReference>
<dbReference type="OrthoDB" id="2985014at2759"/>